<accession>A0ABQ4SI05</accession>
<dbReference type="InterPro" id="IPR023157">
    <property type="entry name" value="AGR-C-984p-like_sf"/>
</dbReference>
<dbReference type="RefSeq" id="WP_238236271.1">
    <property type="nucleotide sequence ID" value="NZ_BPQQ01000037.1"/>
</dbReference>
<dbReference type="InterPro" id="IPR010626">
    <property type="entry name" value="DUF1217"/>
</dbReference>
<organism evidence="1 2">
    <name type="scientific">Methylobacterium isbiliense</name>
    <dbReference type="NCBI Taxonomy" id="315478"/>
    <lineage>
        <taxon>Bacteria</taxon>
        <taxon>Pseudomonadati</taxon>
        <taxon>Pseudomonadota</taxon>
        <taxon>Alphaproteobacteria</taxon>
        <taxon>Hyphomicrobiales</taxon>
        <taxon>Methylobacteriaceae</taxon>
        <taxon>Methylobacterium</taxon>
    </lineage>
</organism>
<dbReference type="Proteomes" id="UP001055153">
    <property type="component" value="Unassembled WGS sequence"/>
</dbReference>
<proteinExistence type="predicted"/>
<dbReference type="Pfam" id="PF06748">
    <property type="entry name" value="DUF1217"/>
    <property type="match status" value="2"/>
</dbReference>
<protein>
    <recommendedName>
        <fullName evidence="3">DUF1217 domain-containing protein</fullName>
    </recommendedName>
</protein>
<evidence type="ECO:0008006" key="3">
    <source>
        <dbReference type="Google" id="ProtNLM"/>
    </source>
</evidence>
<dbReference type="EMBL" id="BPQQ01000037">
    <property type="protein sequence ID" value="GJE01383.1"/>
    <property type="molecule type" value="Genomic_DNA"/>
</dbReference>
<dbReference type="Gene3D" id="1.10.3700.10">
    <property type="entry name" value="AGR C 984p-like"/>
    <property type="match status" value="2"/>
</dbReference>
<gene>
    <name evidence="1" type="ORF">GMJLKIPL_3313</name>
</gene>
<comment type="caution">
    <text evidence="1">The sequence shown here is derived from an EMBL/GenBank/DDBJ whole genome shotgun (WGS) entry which is preliminary data.</text>
</comment>
<dbReference type="SUPFAM" id="SSF158837">
    <property type="entry name" value="AGR C 984p-like"/>
    <property type="match status" value="1"/>
</dbReference>
<evidence type="ECO:0000313" key="1">
    <source>
        <dbReference type="EMBL" id="GJE01383.1"/>
    </source>
</evidence>
<reference evidence="1" key="1">
    <citation type="journal article" date="2021" name="Front. Microbiol.">
        <title>Comprehensive Comparative Genomics and Phenotyping of Methylobacterium Species.</title>
        <authorList>
            <person name="Alessa O."/>
            <person name="Ogura Y."/>
            <person name="Fujitani Y."/>
            <person name="Takami H."/>
            <person name="Hayashi T."/>
            <person name="Sahin N."/>
            <person name="Tani A."/>
        </authorList>
    </citation>
    <scope>NUCLEOTIDE SEQUENCE</scope>
    <source>
        <strain evidence="1">DSM 17168</strain>
    </source>
</reference>
<evidence type="ECO:0000313" key="2">
    <source>
        <dbReference type="Proteomes" id="UP001055153"/>
    </source>
</evidence>
<sequence>MPSTLTNYQLITRDLGASLKRKAADPMIARETAYFQATIGKVKSIDDFMKDTRLYTFAMKAYGLEEMTYAKAFMRKVLTEGAASPASFANRLADARYVAFARAFDFATGASATGAGPTVSGTIAAEARLVAATPAQLNGAFALPETLDFSGPNEVRFALASQVDAASTKSATIVLNKASLAASVQNLAQVTPTEIVAAINAQVAASGEAGLKGKVQVGLGVAGSLFIETTAFSGLGADGAVGGSGDYADVDYAAGGATRTLAVRNLPLSGPGQTALDIGFGIGLPPDAKAKAVTDAYLRQTLETDAGAEDTGLRLALYFARQASGLTSAYDILGDPALSQVANTVIGLPATSGAATSESLARRAALISAKIDIASFKEPAKVEAFVRRFAAIWDAQNNAGDSPAAVLFSGGGNQAALLLGLQRSRAGF</sequence>
<keyword evidence="2" id="KW-1185">Reference proteome</keyword>
<reference evidence="1" key="2">
    <citation type="submission" date="2021-08" db="EMBL/GenBank/DDBJ databases">
        <authorList>
            <person name="Tani A."/>
            <person name="Ola A."/>
            <person name="Ogura Y."/>
            <person name="Katsura K."/>
            <person name="Hayashi T."/>
        </authorList>
    </citation>
    <scope>NUCLEOTIDE SEQUENCE</scope>
    <source>
        <strain evidence="1">DSM 17168</strain>
    </source>
</reference>
<name>A0ABQ4SI05_9HYPH</name>